<organism evidence="6">
    <name type="scientific">Strongyloides stercoralis</name>
    <name type="common">Threadworm</name>
    <dbReference type="NCBI Taxonomy" id="6248"/>
    <lineage>
        <taxon>Eukaryota</taxon>
        <taxon>Metazoa</taxon>
        <taxon>Ecdysozoa</taxon>
        <taxon>Nematoda</taxon>
        <taxon>Chromadorea</taxon>
        <taxon>Rhabditida</taxon>
        <taxon>Tylenchina</taxon>
        <taxon>Panagrolaimomorpha</taxon>
        <taxon>Strongyloidoidea</taxon>
        <taxon>Strongyloididae</taxon>
        <taxon>Strongyloides</taxon>
    </lineage>
</organism>
<evidence type="ECO:0000256" key="3">
    <source>
        <dbReference type="ARBA" id="ARBA00021904"/>
    </source>
</evidence>
<dbReference type="Pfam" id="PF10203">
    <property type="entry name" value="Pet191_N"/>
    <property type="match status" value="1"/>
</dbReference>
<dbReference type="AlphaFoldDB" id="A0A0K0EA12"/>
<dbReference type="GO" id="GO:0005739">
    <property type="term" value="C:mitochondrion"/>
    <property type="evidence" value="ECO:0007669"/>
    <property type="project" value="TreeGrafter"/>
</dbReference>
<dbReference type="WBParaSite" id="SSTP_0000634400.1">
    <property type="protein sequence ID" value="SSTP_0000634400.1"/>
    <property type="gene ID" value="SSTP_0000634400"/>
</dbReference>
<evidence type="ECO:0000313" key="6">
    <source>
        <dbReference type="WBParaSite" id="SSTP_0000634400.1"/>
    </source>
</evidence>
<evidence type="ECO:0000256" key="2">
    <source>
        <dbReference type="ARBA" id="ARBA00007785"/>
    </source>
</evidence>
<feature type="region of interest" description="Disordered" evidence="5">
    <location>
        <begin position="1"/>
        <end position="23"/>
    </location>
</feature>
<dbReference type="InterPro" id="IPR018793">
    <property type="entry name" value="Cyt_c_oxidase_assmbl_Pet191"/>
</dbReference>
<accession>A0A0K0EA12</accession>
<evidence type="ECO:0000256" key="1">
    <source>
        <dbReference type="ARBA" id="ARBA00003186"/>
    </source>
</evidence>
<evidence type="ECO:0000256" key="4">
    <source>
        <dbReference type="ARBA" id="ARBA00023157"/>
    </source>
</evidence>
<dbReference type="PANTHER" id="PTHR28627:SF1">
    <property type="entry name" value="CYTOCHROME C OXIDASE ASSEMBLY FACTOR 5"/>
    <property type="match status" value="1"/>
</dbReference>
<dbReference type="GO" id="GO:0033617">
    <property type="term" value="P:mitochondrial respiratory chain complex IV assembly"/>
    <property type="evidence" value="ECO:0007669"/>
    <property type="project" value="TreeGrafter"/>
</dbReference>
<dbReference type="PANTHER" id="PTHR28627">
    <property type="entry name" value="CYTOCHROME C OXIDASE ASSEMBLY FACTOR 5"/>
    <property type="match status" value="1"/>
</dbReference>
<reference evidence="6" key="1">
    <citation type="submission" date="2015-08" db="UniProtKB">
        <authorList>
            <consortium name="WormBaseParasite"/>
        </authorList>
    </citation>
    <scope>IDENTIFICATION</scope>
</reference>
<dbReference type="STRING" id="6248.A0A0K0EA12"/>
<comment type="function">
    <text evidence="1">Involved in an early step of the mitochondrial complex IV assembly process.</text>
</comment>
<protein>
    <recommendedName>
        <fullName evidence="3">Cytochrome c oxidase assembly factor 5</fullName>
    </recommendedName>
</protein>
<keyword evidence="4" id="KW-1015">Disulfide bond</keyword>
<proteinExistence type="inferred from homology"/>
<name>A0A0K0EA12_STRER</name>
<evidence type="ECO:0000256" key="5">
    <source>
        <dbReference type="SAM" id="MobiDB-lite"/>
    </source>
</evidence>
<comment type="similarity">
    <text evidence="2">Belongs to the PET191 family.</text>
</comment>
<sequence>MASLFSSAKQEFSDTNVDLQPSTGRSCDKVRQELKRCIKESSCIQVEGRKAKDCIDSRDGSVPDRCYTLLSTLSDCKRSMVDMRSRFRGRKGDM</sequence>